<evidence type="ECO:0000313" key="2">
    <source>
        <dbReference type="Proteomes" id="UP000298787"/>
    </source>
</evidence>
<proteinExistence type="predicted"/>
<reference evidence="1 2" key="1">
    <citation type="submission" date="2019-01" db="EMBL/GenBank/DDBJ databases">
        <title>Genome Assembly of Collichthys lucidus.</title>
        <authorList>
            <person name="Cai M."/>
            <person name="Xiao S."/>
        </authorList>
    </citation>
    <scope>NUCLEOTIDE SEQUENCE [LARGE SCALE GENOMIC DNA]</scope>
    <source>
        <strain evidence="1">JT15FE1705JMU</strain>
        <tissue evidence="1">Muscle</tissue>
    </source>
</reference>
<dbReference type="STRING" id="240159.A0A4V6ARA6"/>
<accession>A0A4V6ARA6</accession>
<evidence type="ECO:0000313" key="1">
    <source>
        <dbReference type="EMBL" id="TKS83762.1"/>
    </source>
</evidence>
<dbReference type="Proteomes" id="UP000298787">
    <property type="component" value="Chromosome 15"/>
</dbReference>
<dbReference type="EMBL" id="CM014092">
    <property type="protein sequence ID" value="TKS83762.1"/>
    <property type="molecule type" value="Genomic_DNA"/>
</dbReference>
<protein>
    <submittedName>
        <fullName evidence="1">Ubiquitin carboxyl-terminal hydrolase 25</fullName>
    </submittedName>
</protein>
<keyword evidence="1" id="KW-0378">Hydrolase</keyword>
<dbReference type="GO" id="GO:0016787">
    <property type="term" value="F:hydrolase activity"/>
    <property type="evidence" value="ECO:0007669"/>
    <property type="project" value="UniProtKB-KW"/>
</dbReference>
<dbReference type="AlphaFoldDB" id="A0A4V6ARA6"/>
<name>A0A4V6ARA6_COLLU</name>
<organism evidence="1 2">
    <name type="scientific">Collichthys lucidus</name>
    <name type="common">Big head croaker</name>
    <name type="synonym">Sciaena lucida</name>
    <dbReference type="NCBI Taxonomy" id="240159"/>
    <lineage>
        <taxon>Eukaryota</taxon>
        <taxon>Metazoa</taxon>
        <taxon>Chordata</taxon>
        <taxon>Craniata</taxon>
        <taxon>Vertebrata</taxon>
        <taxon>Euteleostomi</taxon>
        <taxon>Actinopterygii</taxon>
        <taxon>Neopterygii</taxon>
        <taxon>Teleostei</taxon>
        <taxon>Neoteleostei</taxon>
        <taxon>Acanthomorphata</taxon>
        <taxon>Eupercaria</taxon>
        <taxon>Sciaenidae</taxon>
        <taxon>Collichthys</taxon>
    </lineage>
</organism>
<gene>
    <name evidence="1" type="ORF">D9C73_017875</name>
</gene>
<sequence length="221" mass="25710">MLVSLGCKSIMNVARAKLDLIKPEEVNMDEYEMWHQAYRNFRETTVFMVTGLELFQKTNYVEALMYLIYSHQYNRELLSKGLYRGHDEELLGHYRRECLLKLNEQAAAMFESGEEPEVTTGLGIMNELVVPCIPLLLVHDTERDLLAVEDMRNRWCSYLGQEMESNLQEKLTDFLPKLLDCSTEIKSFHDPPKLPAYSTLELCERFSRIMAALCRVPTEGR</sequence>
<keyword evidence="2" id="KW-1185">Reference proteome</keyword>